<organism evidence="1 2">
    <name type="scientific">Sphingobium boeckii</name>
    <dbReference type="NCBI Taxonomy" id="1082345"/>
    <lineage>
        <taxon>Bacteria</taxon>
        <taxon>Pseudomonadati</taxon>
        <taxon>Pseudomonadota</taxon>
        <taxon>Alphaproteobacteria</taxon>
        <taxon>Sphingomonadales</taxon>
        <taxon>Sphingomonadaceae</taxon>
        <taxon>Sphingobium</taxon>
    </lineage>
</organism>
<accession>A0A7W9EEC0</accession>
<name>A0A7W9EEC0_9SPHN</name>
<dbReference type="Proteomes" id="UP000549617">
    <property type="component" value="Unassembled WGS sequence"/>
</dbReference>
<gene>
    <name evidence="1" type="ORF">FHS49_000522</name>
</gene>
<proteinExistence type="predicted"/>
<keyword evidence="2" id="KW-1185">Reference proteome</keyword>
<sequence>MNGYVQLETPDGEPVFVNADRVNFIRRFRGGNLASAVNFEKGNYIVVKGNLEEVANMLADA</sequence>
<reference evidence="1 2" key="1">
    <citation type="submission" date="2020-08" db="EMBL/GenBank/DDBJ databases">
        <title>Genomic Encyclopedia of Type Strains, Phase IV (KMG-IV): sequencing the most valuable type-strain genomes for metagenomic binning, comparative biology and taxonomic classification.</title>
        <authorList>
            <person name="Goeker M."/>
        </authorList>
    </citation>
    <scope>NUCLEOTIDE SEQUENCE [LARGE SCALE GENOMIC DNA]</scope>
    <source>
        <strain evidence="1 2">DSM 25079</strain>
    </source>
</reference>
<dbReference type="RefSeq" id="WP_184014935.1">
    <property type="nucleotide sequence ID" value="NZ_JACIJC010000001.1"/>
</dbReference>
<evidence type="ECO:0000313" key="2">
    <source>
        <dbReference type="Proteomes" id="UP000549617"/>
    </source>
</evidence>
<comment type="caution">
    <text evidence="1">The sequence shown here is derived from an EMBL/GenBank/DDBJ whole genome shotgun (WGS) entry which is preliminary data.</text>
</comment>
<dbReference type="AlphaFoldDB" id="A0A7W9EEC0"/>
<dbReference type="EMBL" id="JACIJC010000001">
    <property type="protein sequence ID" value="MBB5684531.1"/>
    <property type="molecule type" value="Genomic_DNA"/>
</dbReference>
<protein>
    <submittedName>
        <fullName evidence="1">Uncharacterized protein YlzI (FlbEa/FlbD family)</fullName>
    </submittedName>
</protein>
<evidence type="ECO:0000313" key="1">
    <source>
        <dbReference type="EMBL" id="MBB5684531.1"/>
    </source>
</evidence>